<reference evidence="2" key="1">
    <citation type="submission" date="2023-07" db="EMBL/GenBank/DDBJ databases">
        <title>Two novel species in the genus Flavivirga.</title>
        <authorList>
            <person name="Kwon K."/>
        </authorList>
    </citation>
    <scope>NUCLEOTIDE SEQUENCE</scope>
    <source>
        <strain evidence="2">KCTC 52353</strain>
    </source>
</reference>
<protein>
    <submittedName>
        <fullName evidence="2">Glycosyltransferase</fullName>
        <ecNumber evidence="2">2.4.-.-</ecNumber>
    </submittedName>
</protein>
<dbReference type="Pfam" id="PF00534">
    <property type="entry name" value="Glycos_transf_1"/>
    <property type="match status" value="1"/>
</dbReference>
<keyword evidence="3" id="KW-1185">Reference proteome</keyword>
<keyword evidence="2" id="KW-0328">Glycosyltransferase</keyword>
<dbReference type="InterPro" id="IPR050194">
    <property type="entry name" value="Glycosyltransferase_grp1"/>
</dbReference>
<dbReference type="CDD" id="cd03801">
    <property type="entry name" value="GT4_PimA-like"/>
    <property type="match status" value="1"/>
</dbReference>
<evidence type="ECO:0000259" key="1">
    <source>
        <dbReference type="Pfam" id="PF00534"/>
    </source>
</evidence>
<proteinExistence type="predicted"/>
<evidence type="ECO:0000313" key="3">
    <source>
        <dbReference type="Proteomes" id="UP001176883"/>
    </source>
</evidence>
<comment type="caution">
    <text evidence="2">The sequence shown here is derived from an EMBL/GenBank/DDBJ whole genome shotgun (WGS) entry which is preliminary data.</text>
</comment>
<name>A0ABT8WBP2_9FLAO</name>
<dbReference type="PANTHER" id="PTHR45947">
    <property type="entry name" value="SULFOQUINOVOSYL TRANSFERASE SQD2"/>
    <property type="match status" value="1"/>
</dbReference>
<organism evidence="2 3">
    <name type="scientific">Flavivirga aquimarina</name>
    <dbReference type="NCBI Taxonomy" id="2027862"/>
    <lineage>
        <taxon>Bacteria</taxon>
        <taxon>Pseudomonadati</taxon>
        <taxon>Bacteroidota</taxon>
        <taxon>Flavobacteriia</taxon>
        <taxon>Flavobacteriales</taxon>
        <taxon>Flavobacteriaceae</taxon>
        <taxon>Flavivirga</taxon>
    </lineage>
</organism>
<dbReference type="Gene3D" id="3.40.50.2000">
    <property type="entry name" value="Glycogen Phosphorylase B"/>
    <property type="match status" value="2"/>
</dbReference>
<dbReference type="EMBL" id="JAUOEK010000120">
    <property type="protein sequence ID" value="MDO5970548.1"/>
    <property type="molecule type" value="Genomic_DNA"/>
</dbReference>
<dbReference type="RefSeq" id="WP_303278236.1">
    <property type="nucleotide sequence ID" value="NZ_JAUOEK010000120.1"/>
</dbReference>
<gene>
    <name evidence="2" type="ORF">Q4Q35_12090</name>
</gene>
<dbReference type="Proteomes" id="UP001176883">
    <property type="component" value="Unassembled WGS sequence"/>
</dbReference>
<dbReference type="SUPFAM" id="SSF53756">
    <property type="entry name" value="UDP-Glycosyltransferase/glycogen phosphorylase"/>
    <property type="match status" value="1"/>
</dbReference>
<dbReference type="PANTHER" id="PTHR45947:SF15">
    <property type="entry name" value="TEICHURONIC ACID BIOSYNTHESIS GLYCOSYLTRANSFERASE TUAC-RELATED"/>
    <property type="match status" value="1"/>
</dbReference>
<keyword evidence="2" id="KW-0808">Transferase</keyword>
<dbReference type="InterPro" id="IPR001296">
    <property type="entry name" value="Glyco_trans_1"/>
</dbReference>
<evidence type="ECO:0000313" key="2">
    <source>
        <dbReference type="EMBL" id="MDO5970548.1"/>
    </source>
</evidence>
<dbReference type="EC" id="2.4.-.-" evidence="2"/>
<dbReference type="GO" id="GO:0016757">
    <property type="term" value="F:glycosyltransferase activity"/>
    <property type="evidence" value="ECO:0007669"/>
    <property type="project" value="UniProtKB-KW"/>
</dbReference>
<feature type="domain" description="Glycosyl transferase family 1" evidence="1">
    <location>
        <begin position="184"/>
        <end position="351"/>
    </location>
</feature>
<sequence length="371" mass="42748">MRFLIISHTLHRRLGKSLYAYAPYVREMNLWLKHVDKVEVVAPEAKDSFINLEIPYDREDIIFNKVPSIAFTSIRSSLNSMIKIPLIFIVILKACNRADHIHLRCPGSIGLIGCLIQIFFPRKTKTVKYAGNWDPNSRQPFSYRIQKSILRSTLLSRNIKVLVYGYWEKQSKNIKSFFTATFKDKDKLEAKERDYNTKLQFLFVGSLVEGKNPFLAIEIIEALRDSGFEVQLKLFGRGVLMNKLNDYVKENNLETIVQIEGSQKLEVIQETLRTAHFLILPSKSEGWPKVIAEAMFFGVIPIATKISCIPYMLDFGKRGLLIGSEVKSATKAIKEDLQDRDKLRRMSLAACKWSQKYTLEAFETEIIKLLK</sequence>
<accession>A0ABT8WBP2</accession>